<evidence type="ECO:0000313" key="7">
    <source>
        <dbReference type="EMBL" id="SDP83701.1"/>
    </source>
</evidence>
<dbReference type="GO" id="GO:0016020">
    <property type="term" value="C:membrane"/>
    <property type="evidence" value="ECO:0007669"/>
    <property type="project" value="UniProtKB-SubCell"/>
</dbReference>
<keyword evidence="5" id="KW-0175">Coiled coil</keyword>
<name>A0A1H0VZA7_9CLOT</name>
<accession>A0A1H0VZA7</accession>
<dbReference type="InterPro" id="IPR017500">
    <property type="entry name" value="Phage_infect_YhgE_N"/>
</dbReference>
<keyword evidence="2 6" id="KW-0812">Transmembrane</keyword>
<evidence type="ECO:0000313" key="8">
    <source>
        <dbReference type="Proteomes" id="UP000198597"/>
    </source>
</evidence>
<protein>
    <submittedName>
        <fullName evidence="7">Putative membrane protein</fullName>
    </submittedName>
</protein>
<dbReference type="Proteomes" id="UP000198597">
    <property type="component" value="Unassembled WGS sequence"/>
</dbReference>
<feature type="transmembrane region" description="Helical" evidence="6">
    <location>
        <begin position="20"/>
        <end position="38"/>
    </location>
</feature>
<dbReference type="RefSeq" id="WP_089973524.1">
    <property type="nucleotide sequence ID" value="NZ_FNJM01000023.1"/>
</dbReference>
<evidence type="ECO:0000256" key="6">
    <source>
        <dbReference type="SAM" id="Phobius"/>
    </source>
</evidence>
<feature type="coiled-coil region" evidence="5">
    <location>
        <begin position="298"/>
        <end position="362"/>
    </location>
</feature>
<gene>
    <name evidence="7" type="ORF">SAMN04488529_1237</name>
</gene>
<dbReference type="InterPro" id="IPR051328">
    <property type="entry name" value="T7SS_ABC-Transporter"/>
</dbReference>
<sequence length="716" mass="79474">MKMLFKIFKRDLIKIKKNYAAVIVIIGLCIIPSLYAWINIAACWDPYANTGDLPVAVINKDDGTLINSTEVNVGDQVIENLKKNKSIKWEVIDEWQANNDLNEGKYYAIIEIPQNFSSGLVSLTTSNPKKPNIIYKANEKTNAIATKITTVAKDKLTKEIKLNFVKTVNEKTFDELNKVGLHLDNTSVKVLGLKNVVDTANENLINIKGYIDSSSKNAQDLSKYIASIKNDLPLITDQINNLQNVTEASKKLVTETKSNLATVNGNINADIMQLQVVSQKVDTLLKNIKNPSTPEYEINKSIKQLESYKETLENLVDSTIKEVQGINSTINNEHLNSLVASLNNIKEELAQEEIALNNLKDEFNKGEISDKKSRDIDSVMKINDELINRISKVSNEFYKSGTATINNIASITNSSLDELNLILETTKIIVPQLNALANYGIASSNEAVKAANELNSKITLIQTEVTDLNNKLNGLNENSLNNIIDIMGKNPEEVASFIASPIEVKEVDVYGTGVFGIGLTPFYTVLAIWVGALLAGALLTTTCEDFEVGPQPNMLQRHFGKMMIFISLSLIQAIIVTLGDWLILGIQVYNLPLLFIFAILTSITFTIIIFTLVSILGNVGKAIAVIIMVFQIAGAGGIYPIQTNPQVFGVLYPLWPFTYAINGFREAIAGPFWKTVNISIVVLIIYCIIFIVLSILKKPFYKITHFMEYKFEKSEL</sequence>
<keyword evidence="8" id="KW-1185">Reference proteome</keyword>
<keyword evidence="3 6" id="KW-1133">Transmembrane helix</keyword>
<evidence type="ECO:0000256" key="3">
    <source>
        <dbReference type="ARBA" id="ARBA00022989"/>
    </source>
</evidence>
<dbReference type="GO" id="GO:0140359">
    <property type="term" value="F:ABC-type transporter activity"/>
    <property type="evidence" value="ECO:0007669"/>
    <property type="project" value="InterPro"/>
</dbReference>
<feature type="transmembrane region" description="Helical" evidence="6">
    <location>
        <begin position="522"/>
        <end position="541"/>
    </location>
</feature>
<dbReference type="PANTHER" id="PTHR43077:SF10">
    <property type="entry name" value="TRANSPORT PERMEASE PROTEIN"/>
    <property type="match status" value="1"/>
</dbReference>
<feature type="transmembrane region" description="Helical" evidence="6">
    <location>
        <begin position="562"/>
        <end position="586"/>
    </location>
</feature>
<dbReference type="STRING" id="94869.SAMN04488529_1237"/>
<evidence type="ECO:0000256" key="2">
    <source>
        <dbReference type="ARBA" id="ARBA00022692"/>
    </source>
</evidence>
<proteinExistence type="predicted"/>
<dbReference type="Gene3D" id="3.40.1710.10">
    <property type="entry name" value="abc type-2 transporter like domain"/>
    <property type="match status" value="1"/>
</dbReference>
<evidence type="ECO:0000256" key="5">
    <source>
        <dbReference type="SAM" id="Coils"/>
    </source>
</evidence>
<dbReference type="InterPro" id="IPR017501">
    <property type="entry name" value="Phage_infect_YhgE_C"/>
</dbReference>
<dbReference type="OrthoDB" id="9811483at2"/>
<dbReference type="NCBIfam" id="TIGR03062">
    <property type="entry name" value="pip_yhgE_Cterm"/>
    <property type="match status" value="1"/>
</dbReference>
<dbReference type="PANTHER" id="PTHR43077">
    <property type="entry name" value="TRANSPORT PERMEASE YVFS-RELATED"/>
    <property type="match status" value="1"/>
</dbReference>
<feature type="coiled-coil region" evidence="5">
    <location>
        <begin position="451"/>
        <end position="478"/>
    </location>
</feature>
<dbReference type="EMBL" id="FNJM01000023">
    <property type="protein sequence ID" value="SDP83701.1"/>
    <property type="molecule type" value="Genomic_DNA"/>
</dbReference>
<reference evidence="7 8" key="1">
    <citation type="submission" date="2016-10" db="EMBL/GenBank/DDBJ databases">
        <authorList>
            <person name="de Groot N.N."/>
        </authorList>
    </citation>
    <scope>NUCLEOTIDE SEQUENCE [LARGE SCALE GENOMIC DNA]</scope>
    <source>
        <strain evidence="7 8">DSM 12272</strain>
    </source>
</reference>
<evidence type="ECO:0000256" key="4">
    <source>
        <dbReference type="ARBA" id="ARBA00023136"/>
    </source>
</evidence>
<dbReference type="AlphaFoldDB" id="A0A1H0VZA7"/>
<feature type="transmembrane region" description="Helical" evidence="6">
    <location>
        <begin position="676"/>
        <end position="696"/>
    </location>
</feature>
<keyword evidence="4 6" id="KW-0472">Membrane</keyword>
<feature type="transmembrane region" description="Helical" evidence="6">
    <location>
        <begin position="622"/>
        <end position="641"/>
    </location>
</feature>
<organism evidence="7 8">
    <name type="scientific">Clostridium gasigenes</name>
    <dbReference type="NCBI Taxonomy" id="94869"/>
    <lineage>
        <taxon>Bacteria</taxon>
        <taxon>Bacillati</taxon>
        <taxon>Bacillota</taxon>
        <taxon>Clostridia</taxon>
        <taxon>Eubacteriales</taxon>
        <taxon>Clostridiaceae</taxon>
        <taxon>Clostridium</taxon>
    </lineage>
</organism>
<comment type="subcellular location">
    <subcellularLocation>
        <location evidence="1">Membrane</location>
        <topology evidence="1">Multi-pass membrane protein</topology>
    </subcellularLocation>
</comment>
<dbReference type="NCBIfam" id="TIGR03061">
    <property type="entry name" value="pip_yhgE_Nterm"/>
    <property type="match status" value="1"/>
</dbReference>
<evidence type="ECO:0000256" key="1">
    <source>
        <dbReference type="ARBA" id="ARBA00004141"/>
    </source>
</evidence>
<feature type="transmembrane region" description="Helical" evidence="6">
    <location>
        <begin position="592"/>
        <end position="615"/>
    </location>
</feature>